<proteinExistence type="predicted"/>
<evidence type="ECO:0000313" key="2">
    <source>
        <dbReference type="Proteomes" id="UP000886523"/>
    </source>
</evidence>
<organism evidence="1 2">
    <name type="scientific">Hydnum rufescens UP504</name>
    <dbReference type="NCBI Taxonomy" id="1448309"/>
    <lineage>
        <taxon>Eukaryota</taxon>
        <taxon>Fungi</taxon>
        <taxon>Dikarya</taxon>
        <taxon>Basidiomycota</taxon>
        <taxon>Agaricomycotina</taxon>
        <taxon>Agaricomycetes</taxon>
        <taxon>Cantharellales</taxon>
        <taxon>Hydnaceae</taxon>
        <taxon>Hydnum</taxon>
    </lineage>
</organism>
<gene>
    <name evidence="1" type="ORF">BS47DRAFT_1362770</name>
</gene>
<dbReference type="OrthoDB" id="1744372at2759"/>
<dbReference type="Proteomes" id="UP000886523">
    <property type="component" value="Unassembled WGS sequence"/>
</dbReference>
<reference evidence="1" key="1">
    <citation type="journal article" date="2020" name="Nat. Commun.">
        <title>Large-scale genome sequencing of mycorrhizal fungi provides insights into the early evolution of symbiotic traits.</title>
        <authorList>
            <person name="Miyauchi S."/>
            <person name="Kiss E."/>
            <person name="Kuo A."/>
            <person name="Drula E."/>
            <person name="Kohler A."/>
            <person name="Sanchez-Garcia M."/>
            <person name="Morin E."/>
            <person name="Andreopoulos B."/>
            <person name="Barry K.W."/>
            <person name="Bonito G."/>
            <person name="Buee M."/>
            <person name="Carver A."/>
            <person name="Chen C."/>
            <person name="Cichocki N."/>
            <person name="Clum A."/>
            <person name="Culley D."/>
            <person name="Crous P.W."/>
            <person name="Fauchery L."/>
            <person name="Girlanda M."/>
            <person name="Hayes R.D."/>
            <person name="Keri Z."/>
            <person name="LaButti K."/>
            <person name="Lipzen A."/>
            <person name="Lombard V."/>
            <person name="Magnuson J."/>
            <person name="Maillard F."/>
            <person name="Murat C."/>
            <person name="Nolan M."/>
            <person name="Ohm R.A."/>
            <person name="Pangilinan J."/>
            <person name="Pereira M.F."/>
            <person name="Perotto S."/>
            <person name="Peter M."/>
            <person name="Pfister S."/>
            <person name="Riley R."/>
            <person name="Sitrit Y."/>
            <person name="Stielow J.B."/>
            <person name="Szollosi G."/>
            <person name="Zifcakova L."/>
            <person name="Stursova M."/>
            <person name="Spatafora J.W."/>
            <person name="Tedersoo L."/>
            <person name="Vaario L.M."/>
            <person name="Yamada A."/>
            <person name="Yan M."/>
            <person name="Wang P."/>
            <person name="Xu J."/>
            <person name="Bruns T."/>
            <person name="Baldrian P."/>
            <person name="Vilgalys R."/>
            <person name="Dunand C."/>
            <person name="Henrissat B."/>
            <person name="Grigoriev I.V."/>
            <person name="Hibbett D."/>
            <person name="Nagy L.G."/>
            <person name="Martin F.M."/>
        </authorList>
    </citation>
    <scope>NUCLEOTIDE SEQUENCE</scope>
    <source>
        <strain evidence="1">UP504</strain>
    </source>
</reference>
<keyword evidence="2" id="KW-1185">Reference proteome</keyword>
<dbReference type="AlphaFoldDB" id="A0A9P6AX54"/>
<sequence>MATGDYHPGEWVIVYNKALDNQHGSKGTEKWLRPFIMVQRRPSGAYVIQQPDGVVLQRLIAWKWLKLYHFHENTEPIIQEAVGNYYDDDPTMSMALQRHHAAGKACLLKGSSVGPLGSQLM</sequence>
<name>A0A9P6AX54_9AGAM</name>
<protein>
    <submittedName>
        <fullName evidence="1">Uncharacterized protein</fullName>
    </submittedName>
</protein>
<comment type="caution">
    <text evidence="1">The sequence shown here is derived from an EMBL/GenBank/DDBJ whole genome shotgun (WGS) entry which is preliminary data.</text>
</comment>
<dbReference type="EMBL" id="MU128979">
    <property type="protein sequence ID" value="KAF9512985.1"/>
    <property type="molecule type" value="Genomic_DNA"/>
</dbReference>
<evidence type="ECO:0000313" key="1">
    <source>
        <dbReference type="EMBL" id="KAF9512985.1"/>
    </source>
</evidence>
<accession>A0A9P6AX54</accession>